<dbReference type="PANTHER" id="PTHR38776">
    <property type="entry name" value="MLTA-INTERACTING PROTEIN-RELATED"/>
    <property type="match status" value="1"/>
</dbReference>
<evidence type="ECO:0000256" key="1">
    <source>
        <dbReference type="ARBA" id="ARBA00004442"/>
    </source>
</evidence>
<evidence type="ECO:0000256" key="3">
    <source>
        <dbReference type="ARBA" id="ARBA00022729"/>
    </source>
</evidence>
<evidence type="ECO:0000256" key="5">
    <source>
        <dbReference type="ARBA" id="ARBA00023237"/>
    </source>
</evidence>
<dbReference type="AlphaFoldDB" id="Q21P27"/>
<gene>
    <name evidence="6" type="ordered locus">Sde_0288</name>
</gene>
<evidence type="ECO:0000313" key="7">
    <source>
        <dbReference type="Proteomes" id="UP000001947"/>
    </source>
</evidence>
<proteinExistence type="inferred from homology"/>
<dbReference type="Pfam" id="PF06629">
    <property type="entry name" value="MipA"/>
    <property type="match status" value="1"/>
</dbReference>
<keyword evidence="4" id="KW-0472">Membrane</keyword>
<organism evidence="6 7">
    <name type="scientific">Saccharophagus degradans (strain 2-40 / ATCC 43961 / DSM 17024)</name>
    <dbReference type="NCBI Taxonomy" id="203122"/>
    <lineage>
        <taxon>Bacteria</taxon>
        <taxon>Pseudomonadati</taxon>
        <taxon>Pseudomonadota</taxon>
        <taxon>Gammaproteobacteria</taxon>
        <taxon>Cellvibrionales</taxon>
        <taxon>Cellvibrionaceae</taxon>
        <taxon>Saccharophagus</taxon>
    </lineage>
</organism>
<dbReference type="KEGG" id="sde:Sde_0288"/>
<keyword evidence="3" id="KW-0732">Signal</keyword>
<keyword evidence="5" id="KW-0998">Cell outer membrane</keyword>
<sequence length="285" mass="31847">MIKNCMQLRSIKIIYKLIVTVIAVCASAYCVAADISRSVHQHSGNNSENGGYFELGMALDYREGIELINEEDEELSLSLRLNAGYQWNNLFIDLYPSSLTPFVIGYNLYDGKALSLDIVTGPQNGGFTQEDIGDAAPIKERNFDYLAGLRLTHFYGKNILQVEARSDVSNTHNGNFFLAVAGRSWAFANGTQYALGGVMYQSKNTMDYYFGVRPEETSEQVNIYQADAGFIYKLEYGITYPLSPKWILRTSSTLYHFDDTVKNSPLTVAGKSVLVEADVSINYVF</sequence>
<evidence type="ECO:0000256" key="4">
    <source>
        <dbReference type="ARBA" id="ARBA00023136"/>
    </source>
</evidence>
<evidence type="ECO:0000313" key="6">
    <source>
        <dbReference type="EMBL" id="ABD79552.1"/>
    </source>
</evidence>
<comment type="subcellular location">
    <subcellularLocation>
        <location evidence="1">Cell outer membrane</location>
    </subcellularLocation>
</comment>
<name>Q21P27_SACD2</name>
<dbReference type="Proteomes" id="UP000001947">
    <property type="component" value="Chromosome"/>
</dbReference>
<reference evidence="6 7" key="1">
    <citation type="journal article" date="2008" name="PLoS Genet.">
        <title>Complete genome sequence of the complex carbohydrate-degrading marine bacterium, Saccharophagus degradans strain 2-40 T.</title>
        <authorList>
            <person name="Weiner R.M."/>
            <person name="Taylor L.E.II."/>
            <person name="Henrissat B."/>
            <person name="Hauser L."/>
            <person name="Land M."/>
            <person name="Coutinho P.M."/>
            <person name="Rancurel C."/>
            <person name="Saunders E.H."/>
            <person name="Longmire A.G."/>
            <person name="Zhang H."/>
            <person name="Bayer E.A."/>
            <person name="Gilbert H.J."/>
            <person name="Larimer F."/>
            <person name="Zhulin I.B."/>
            <person name="Ekborg N.A."/>
            <person name="Lamed R."/>
            <person name="Richardson P.M."/>
            <person name="Borovok I."/>
            <person name="Hutcheson S."/>
        </authorList>
    </citation>
    <scope>NUCLEOTIDE SEQUENCE [LARGE SCALE GENOMIC DNA]</scope>
    <source>
        <strain evidence="7">2-40 / ATCC 43961 / DSM 17024</strain>
    </source>
</reference>
<comment type="similarity">
    <text evidence="2">Belongs to the MipA/OmpV family.</text>
</comment>
<protein>
    <submittedName>
        <fullName evidence="6">MltA-interacting MipA</fullName>
    </submittedName>
</protein>
<dbReference type="PANTHER" id="PTHR38776:SF1">
    <property type="entry name" value="MLTA-INTERACTING PROTEIN-RELATED"/>
    <property type="match status" value="1"/>
</dbReference>
<evidence type="ECO:0000256" key="2">
    <source>
        <dbReference type="ARBA" id="ARBA00005722"/>
    </source>
</evidence>
<dbReference type="GO" id="GO:0009279">
    <property type="term" value="C:cell outer membrane"/>
    <property type="evidence" value="ECO:0007669"/>
    <property type="project" value="UniProtKB-SubCell"/>
</dbReference>
<dbReference type="HOGENOM" id="CLU_986412_0_0_6"/>
<dbReference type="eggNOG" id="COG3713">
    <property type="taxonomic scope" value="Bacteria"/>
</dbReference>
<accession>Q21P27</accession>
<dbReference type="InterPro" id="IPR010583">
    <property type="entry name" value="MipA"/>
</dbReference>
<dbReference type="STRING" id="203122.Sde_0288"/>
<keyword evidence="7" id="KW-1185">Reference proteome</keyword>
<dbReference type="EMBL" id="CP000282">
    <property type="protein sequence ID" value="ABD79552.1"/>
    <property type="molecule type" value="Genomic_DNA"/>
</dbReference>